<dbReference type="Proteomes" id="UP001238450">
    <property type="component" value="Unassembled WGS sequence"/>
</dbReference>
<dbReference type="InterPro" id="IPR057807">
    <property type="entry name" value="YxiF"/>
</dbReference>
<keyword evidence="2" id="KW-1185">Reference proteome</keyword>
<accession>A0AAJ1WRX5</accession>
<dbReference type="Pfam" id="PF24715">
    <property type="entry name" value="YxiF"/>
    <property type="match status" value="1"/>
</dbReference>
<dbReference type="AlphaFoldDB" id="A0AAJ1WRX5"/>
<protein>
    <submittedName>
        <fullName evidence="1">Uncharacterized protein</fullName>
    </submittedName>
</protein>
<dbReference type="RefSeq" id="WP_307255004.1">
    <property type="nucleotide sequence ID" value="NZ_JAUSUV010000028.1"/>
</dbReference>
<comment type="caution">
    <text evidence="1">The sequence shown here is derived from an EMBL/GenBank/DDBJ whole genome shotgun (WGS) entry which is preliminary data.</text>
</comment>
<evidence type="ECO:0000313" key="1">
    <source>
        <dbReference type="EMBL" id="MDQ0418977.1"/>
    </source>
</evidence>
<reference evidence="1 2" key="1">
    <citation type="submission" date="2023-07" db="EMBL/GenBank/DDBJ databases">
        <title>Genomic Encyclopedia of Type Strains, Phase IV (KMG-IV): sequencing the most valuable type-strain genomes for metagenomic binning, comparative biology and taxonomic classification.</title>
        <authorList>
            <person name="Goeker M."/>
        </authorList>
    </citation>
    <scope>NUCLEOTIDE SEQUENCE [LARGE SCALE GENOMIC DNA]</scope>
    <source>
        <strain evidence="1 2">DSM 46876</strain>
    </source>
</reference>
<proteinExistence type="predicted"/>
<evidence type="ECO:0000313" key="2">
    <source>
        <dbReference type="Proteomes" id="UP001238450"/>
    </source>
</evidence>
<dbReference type="EMBL" id="JAUSUV010000028">
    <property type="protein sequence ID" value="MDQ0418977.1"/>
    <property type="molecule type" value="Genomic_DNA"/>
</dbReference>
<organism evidence="1 2">
    <name type="scientific">Croceifilum oryzae</name>
    <dbReference type="NCBI Taxonomy" id="1553429"/>
    <lineage>
        <taxon>Bacteria</taxon>
        <taxon>Bacillati</taxon>
        <taxon>Bacillota</taxon>
        <taxon>Bacilli</taxon>
        <taxon>Bacillales</taxon>
        <taxon>Thermoactinomycetaceae</taxon>
        <taxon>Croceifilum</taxon>
    </lineage>
</organism>
<sequence>MERKEKIKELVLKQKINSEKQSVIRRYKERINVDLDSSSFVEMELSNEIKSASYQKIFSLDNKEFDQIEDIIKMINKIERNNRDKLLNSIIFYNLNVFNIIELALGCRVTLDEALQLIKLSIDKICKGDLQADIIVVDENLEYGFCVEVEEYSYLFTSWNL</sequence>
<name>A0AAJ1WRX5_9BACL</name>
<gene>
    <name evidence="1" type="ORF">J2Z48_003201</name>
</gene>